<dbReference type="OrthoDB" id="7270324at2"/>
<evidence type="ECO:0000256" key="1">
    <source>
        <dbReference type="ARBA" id="ARBA00004141"/>
    </source>
</evidence>
<feature type="domain" description="RDD" evidence="6">
    <location>
        <begin position="64"/>
        <end position="188"/>
    </location>
</feature>
<keyword evidence="8" id="KW-1185">Reference proteome</keyword>
<keyword evidence="4 5" id="KW-0472">Membrane</keyword>
<dbReference type="EMBL" id="QQTP01000006">
    <property type="protein sequence ID" value="RDJ24636.1"/>
    <property type="molecule type" value="Genomic_DNA"/>
</dbReference>
<evidence type="ECO:0000256" key="5">
    <source>
        <dbReference type="SAM" id="Phobius"/>
    </source>
</evidence>
<keyword evidence="3 5" id="KW-1133">Transmembrane helix</keyword>
<sequence length="195" mass="21267">MMAMRRAGSCRAALQNRTADQTLWRHGRIIRPPGQGPFPMSDRSYQQPITPIEPYAVPNVRGVLGSRLFAWIGDIVILFILGWLIFFLLLLLGIVTFGATWLLIPIATVATALGYAALTIGGRRQATWGMRMAGLRVETVTGARPDGLAAAVHALLFYVAAGTVGLWVLDILCGFVRADRRLGHDILTGFVIVRA</sequence>
<evidence type="ECO:0000256" key="3">
    <source>
        <dbReference type="ARBA" id="ARBA00022989"/>
    </source>
</evidence>
<reference evidence="8" key="1">
    <citation type="submission" date="2018-07" db="EMBL/GenBank/DDBJ databases">
        <authorList>
            <person name="Safronova V.I."/>
            <person name="Chirak E.R."/>
            <person name="Sazanova A.L."/>
        </authorList>
    </citation>
    <scope>NUCLEOTIDE SEQUENCE [LARGE SCALE GENOMIC DNA]</scope>
    <source>
        <strain evidence="8">RCAM04685</strain>
    </source>
</reference>
<dbReference type="Proteomes" id="UP000255207">
    <property type="component" value="Unassembled WGS sequence"/>
</dbReference>
<comment type="caution">
    <text evidence="7">The sequence shown here is derived from an EMBL/GenBank/DDBJ whole genome shotgun (WGS) entry which is preliminary data.</text>
</comment>
<comment type="subcellular location">
    <subcellularLocation>
        <location evidence="1">Membrane</location>
        <topology evidence="1">Multi-pass membrane protein</topology>
    </subcellularLocation>
</comment>
<evidence type="ECO:0000256" key="2">
    <source>
        <dbReference type="ARBA" id="ARBA00022692"/>
    </source>
</evidence>
<evidence type="ECO:0000313" key="7">
    <source>
        <dbReference type="EMBL" id="RDJ24636.1"/>
    </source>
</evidence>
<dbReference type="Pfam" id="PF06271">
    <property type="entry name" value="RDD"/>
    <property type="match status" value="1"/>
</dbReference>
<organism evidence="7 8">
    <name type="scientific">Bosea caraganae</name>
    <dbReference type="NCBI Taxonomy" id="2763117"/>
    <lineage>
        <taxon>Bacteria</taxon>
        <taxon>Pseudomonadati</taxon>
        <taxon>Pseudomonadota</taxon>
        <taxon>Alphaproteobacteria</taxon>
        <taxon>Hyphomicrobiales</taxon>
        <taxon>Boseaceae</taxon>
        <taxon>Bosea</taxon>
    </lineage>
</organism>
<evidence type="ECO:0000313" key="8">
    <source>
        <dbReference type="Proteomes" id="UP000255207"/>
    </source>
</evidence>
<keyword evidence="2 5" id="KW-0812">Transmembrane</keyword>
<feature type="transmembrane region" description="Helical" evidence="5">
    <location>
        <begin position="68"/>
        <end position="95"/>
    </location>
</feature>
<proteinExistence type="predicted"/>
<accession>A0A370L689</accession>
<name>A0A370L689_9HYPH</name>
<feature type="transmembrane region" description="Helical" evidence="5">
    <location>
        <begin position="101"/>
        <end position="122"/>
    </location>
</feature>
<evidence type="ECO:0000256" key="4">
    <source>
        <dbReference type="ARBA" id="ARBA00023136"/>
    </source>
</evidence>
<evidence type="ECO:0000259" key="6">
    <source>
        <dbReference type="Pfam" id="PF06271"/>
    </source>
</evidence>
<dbReference type="InterPro" id="IPR010432">
    <property type="entry name" value="RDD"/>
</dbReference>
<dbReference type="GO" id="GO:0016020">
    <property type="term" value="C:membrane"/>
    <property type="evidence" value="ECO:0007669"/>
    <property type="project" value="UniProtKB-SubCell"/>
</dbReference>
<protein>
    <submittedName>
        <fullName evidence="7">RDD family protein</fullName>
    </submittedName>
</protein>
<dbReference type="AlphaFoldDB" id="A0A370L689"/>
<gene>
    <name evidence="7" type="ORF">DWE98_13220</name>
</gene>